<dbReference type="InterPro" id="IPR002859">
    <property type="entry name" value="PKD/REJ-like"/>
</dbReference>
<evidence type="ECO:0000313" key="3">
    <source>
        <dbReference type="Proteomes" id="UP001152320"/>
    </source>
</evidence>
<dbReference type="Proteomes" id="UP001152320">
    <property type="component" value="Chromosome 5"/>
</dbReference>
<proteinExistence type="predicted"/>
<sequence length="134" mass="14747">MIQVTLRDEGEYHSDQRESEGWIKIEKRVGTSIVVDGSSSYDPDDSPVIDDDPLLTFSWSCQSESDSNTQQNSSNLVCDGSTLGTDPILTIKSDLITTPVSMEFHLFIRKDSRSAGASQTIHFIPGDVLPLAVR</sequence>
<protein>
    <recommendedName>
        <fullName evidence="1">PKD/REJ-like domain-containing protein</fullName>
    </recommendedName>
</protein>
<accession>A0A9Q1HEI5</accession>
<organism evidence="2 3">
    <name type="scientific">Holothuria leucospilota</name>
    <name type="common">Black long sea cucumber</name>
    <name type="synonym">Mertensiothuria leucospilota</name>
    <dbReference type="NCBI Taxonomy" id="206669"/>
    <lineage>
        <taxon>Eukaryota</taxon>
        <taxon>Metazoa</taxon>
        <taxon>Echinodermata</taxon>
        <taxon>Eleutherozoa</taxon>
        <taxon>Echinozoa</taxon>
        <taxon>Holothuroidea</taxon>
        <taxon>Aspidochirotacea</taxon>
        <taxon>Aspidochirotida</taxon>
        <taxon>Holothuriidae</taxon>
        <taxon>Holothuria</taxon>
    </lineage>
</organism>
<evidence type="ECO:0000313" key="2">
    <source>
        <dbReference type="EMBL" id="KAJ8042211.1"/>
    </source>
</evidence>
<dbReference type="Pfam" id="PF02010">
    <property type="entry name" value="REJ"/>
    <property type="match status" value="1"/>
</dbReference>
<reference evidence="2" key="1">
    <citation type="submission" date="2021-10" db="EMBL/GenBank/DDBJ databases">
        <title>Tropical sea cucumber genome reveals ecological adaptation and Cuvierian tubules defense mechanism.</title>
        <authorList>
            <person name="Chen T."/>
        </authorList>
    </citation>
    <scope>NUCLEOTIDE SEQUENCE</scope>
    <source>
        <strain evidence="2">Nanhai2018</strain>
        <tissue evidence="2">Muscle</tissue>
    </source>
</reference>
<keyword evidence="3" id="KW-1185">Reference proteome</keyword>
<dbReference type="Gene3D" id="2.60.40.10">
    <property type="entry name" value="Immunoglobulins"/>
    <property type="match status" value="1"/>
</dbReference>
<name>A0A9Q1HEI5_HOLLE</name>
<evidence type="ECO:0000259" key="1">
    <source>
        <dbReference type="Pfam" id="PF02010"/>
    </source>
</evidence>
<dbReference type="AlphaFoldDB" id="A0A9Q1HEI5"/>
<dbReference type="EMBL" id="JAIZAY010000005">
    <property type="protein sequence ID" value="KAJ8042211.1"/>
    <property type="molecule type" value="Genomic_DNA"/>
</dbReference>
<feature type="domain" description="PKD/REJ-like" evidence="1">
    <location>
        <begin position="31"/>
        <end position="128"/>
    </location>
</feature>
<gene>
    <name evidence="2" type="ORF">HOLleu_13216</name>
</gene>
<dbReference type="InterPro" id="IPR013783">
    <property type="entry name" value="Ig-like_fold"/>
</dbReference>
<comment type="caution">
    <text evidence="2">The sequence shown here is derived from an EMBL/GenBank/DDBJ whole genome shotgun (WGS) entry which is preliminary data.</text>
</comment>